<sequence>MLISTNIIVFFVFSIIIILFYLFAFRMNWREVLDPFLIRFVQKIPSYVTPNHISIAGFLIFLVAGLFLYLVKYSPFFSFGFAVFIILYGISDSLDGILARTRNQISKSGIFLDQTSGKLGELFVLFAIILGGYVRAEFVVIIMLCRLFYSYINMQSLALTGGKFSRPESSRWFILTIAFALILFFIKFFGLEILNIFGRQIKSLDVLFLLISFYYLGITFYRAGLLWKKLIRLDQEEKHL</sequence>
<dbReference type="Pfam" id="PF01066">
    <property type="entry name" value="CDP-OH_P_transf"/>
    <property type="match status" value="1"/>
</dbReference>
<protein>
    <recommendedName>
        <fullName evidence="4">CDP-alcohol phosphatidyltransferase</fullName>
    </recommendedName>
</protein>
<evidence type="ECO:0000313" key="2">
    <source>
        <dbReference type="EMBL" id="KPJ65365.1"/>
    </source>
</evidence>
<feature type="transmembrane region" description="Helical" evidence="1">
    <location>
        <begin position="206"/>
        <end position="227"/>
    </location>
</feature>
<dbReference type="GO" id="GO:0016780">
    <property type="term" value="F:phosphotransferase activity, for other substituted phosphate groups"/>
    <property type="evidence" value="ECO:0007669"/>
    <property type="project" value="InterPro"/>
</dbReference>
<feature type="transmembrane region" description="Helical" evidence="1">
    <location>
        <begin position="119"/>
        <end position="152"/>
    </location>
</feature>
<dbReference type="AlphaFoldDB" id="A0A0S7XSB4"/>
<keyword evidence="1" id="KW-0472">Membrane</keyword>
<proteinExistence type="predicted"/>
<dbReference type="GO" id="GO:0016020">
    <property type="term" value="C:membrane"/>
    <property type="evidence" value="ECO:0007669"/>
    <property type="project" value="InterPro"/>
</dbReference>
<evidence type="ECO:0008006" key="4">
    <source>
        <dbReference type="Google" id="ProtNLM"/>
    </source>
</evidence>
<accession>A0A0S7XSB4</accession>
<feature type="transmembrane region" description="Helical" evidence="1">
    <location>
        <begin position="76"/>
        <end position="98"/>
    </location>
</feature>
<evidence type="ECO:0000256" key="1">
    <source>
        <dbReference type="SAM" id="Phobius"/>
    </source>
</evidence>
<keyword evidence="1" id="KW-1133">Transmembrane helix</keyword>
<organism evidence="2 3">
    <name type="scientific">candidate division WOR-1 bacterium DG_54_3</name>
    <dbReference type="NCBI Taxonomy" id="1703775"/>
    <lineage>
        <taxon>Bacteria</taxon>
        <taxon>Bacillati</taxon>
        <taxon>Saganbacteria</taxon>
    </lineage>
</organism>
<dbReference type="EMBL" id="LIZX01000122">
    <property type="protein sequence ID" value="KPJ65365.1"/>
    <property type="molecule type" value="Genomic_DNA"/>
</dbReference>
<gene>
    <name evidence="2" type="ORF">AMJ44_10415</name>
</gene>
<keyword evidence="1" id="KW-0812">Transmembrane</keyword>
<feature type="transmembrane region" description="Helical" evidence="1">
    <location>
        <begin position="46"/>
        <end position="70"/>
    </location>
</feature>
<name>A0A0S7XSB4_UNCSA</name>
<dbReference type="InterPro" id="IPR043130">
    <property type="entry name" value="CDP-OH_PTrfase_TM_dom"/>
</dbReference>
<dbReference type="Proteomes" id="UP000051861">
    <property type="component" value="Unassembled WGS sequence"/>
</dbReference>
<dbReference type="Gene3D" id="1.20.120.1760">
    <property type="match status" value="1"/>
</dbReference>
<dbReference type="InterPro" id="IPR000462">
    <property type="entry name" value="CDP-OH_P_trans"/>
</dbReference>
<feature type="transmembrane region" description="Helical" evidence="1">
    <location>
        <begin position="6"/>
        <end position="25"/>
    </location>
</feature>
<feature type="transmembrane region" description="Helical" evidence="1">
    <location>
        <begin position="172"/>
        <end position="194"/>
    </location>
</feature>
<comment type="caution">
    <text evidence="2">The sequence shown here is derived from an EMBL/GenBank/DDBJ whole genome shotgun (WGS) entry which is preliminary data.</text>
</comment>
<reference evidence="2 3" key="1">
    <citation type="journal article" date="2015" name="Microbiome">
        <title>Genomic resolution of linkages in carbon, nitrogen, and sulfur cycling among widespread estuary sediment bacteria.</title>
        <authorList>
            <person name="Baker B.J."/>
            <person name="Lazar C.S."/>
            <person name="Teske A.P."/>
            <person name="Dick G.J."/>
        </authorList>
    </citation>
    <scope>NUCLEOTIDE SEQUENCE [LARGE SCALE GENOMIC DNA]</scope>
    <source>
        <strain evidence="2">DG_54_3</strain>
    </source>
</reference>
<dbReference type="GO" id="GO:0008654">
    <property type="term" value="P:phospholipid biosynthetic process"/>
    <property type="evidence" value="ECO:0007669"/>
    <property type="project" value="InterPro"/>
</dbReference>
<evidence type="ECO:0000313" key="3">
    <source>
        <dbReference type="Proteomes" id="UP000051861"/>
    </source>
</evidence>